<organism evidence="2 3">
    <name type="scientific">Bodo saltans</name>
    <name type="common">Flagellated protozoan</name>
    <dbReference type="NCBI Taxonomy" id="75058"/>
    <lineage>
        <taxon>Eukaryota</taxon>
        <taxon>Discoba</taxon>
        <taxon>Euglenozoa</taxon>
        <taxon>Kinetoplastea</taxon>
        <taxon>Metakinetoplastina</taxon>
        <taxon>Eubodonida</taxon>
        <taxon>Bodonidae</taxon>
        <taxon>Bodo</taxon>
    </lineage>
</organism>
<keyword evidence="1" id="KW-0732">Signal</keyword>
<evidence type="ECO:0008006" key="4">
    <source>
        <dbReference type="Google" id="ProtNLM"/>
    </source>
</evidence>
<feature type="signal peptide" evidence="1">
    <location>
        <begin position="1"/>
        <end position="22"/>
    </location>
</feature>
<sequence>MNLLIVVFVVACAIVQLPFTEALSPLSSLSYDFDDTFDCFNTTAVVYLESHRRYQLQCTDVTVNRSSIMSSTSIDVRGSASNSTFLSHVHLVVVGNTAPSLSFQNVYYMWNVTVTYLGVDNSQYPLLRRAPNNSSSSSAEPPPWSQGNDYQPLKAPLLAFSMFNGNHGTHVTVEFVNTTLWCLFQMIRDDVSQNSGTSGGGILTGEFSSWKFVSFYVWNSTMIISIPPTIVTLTSLFYFGHQPPPLLPLTSLHVAISCSDLRMTAALRSEDTDVTIIAIAGTSKLFDSVLRDVMIVVLDSNLVVKLFSTTCVQAASDAGIIMLNLQQEANISVFIARSSVAVVTNYSYSSIVSSCQLFAHSASLVFSGSGPKGNHSTVCIVNMTSVDLAAAGYVTVVQYRTSDPITGFTVVVEGEHPSLGERASPHVPSRCPMKEEVLLHCPPSLLSESSSLCEHSNNNQLLSRSTAGGVNVPIYDSAAAAAIYRVVAFHFVFLVASRLAALVMIASDAYTSNTTVLVSGVTMWASCLSGNGSALIGSASALVQLGAPTEAPAVIIEVYDSLLIVMLVDGVAPILMSIPFLPNPMVIAFQVAASLVQLAPASSTNKVMWNAAVTVQRCSVSASVGYDVPPDQKITGVLASSVSVLVVSTAVKSSTFVLFENTVNGTDNFASFSQHMSTTSSAPTAAAFLRTVSVLAVCDTSTFAPVVALAKVNSAYVDFLRTISIDHVVVVIQDTLVTYSGSVVVSESTTATAPSSSSSSGSGFIIVPTDVSSIVMMPSVVTHSTITVVNTTAASSSTTTSDTRSNGVSALTALWTASVSQGSSFRFVDCKGLRRLVTVLDGTLKVDLPPPTPAASPPPTQEEMIDQDNLSVFLFHDVETTFLNLSRFDASSSSSSSSSVVLAPLSVISPLQGLQVPVGVYVVGRSGVSALRSDLSGLSAISTGIVVRLNQTYGSCVASSAFSIRGGSFRGSFDGVVAAVPGVTFQYANGTDVGAGWSSDIGT</sequence>
<feature type="chain" id="PRO_5006622358" description="Membrane-associated protein" evidence="1">
    <location>
        <begin position="23"/>
        <end position="1003"/>
    </location>
</feature>
<gene>
    <name evidence="2" type="ORF">BSAL_18795</name>
</gene>
<evidence type="ECO:0000256" key="1">
    <source>
        <dbReference type="SAM" id="SignalP"/>
    </source>
</evidence>
<evidence type="ECO:0000313" key="3">
    <source>
        <dbReference type="Proteomes" id="UP000051952"/>
    </source>
</evidence>
<dbReference type="EMBL" id="CYKH01001695">
    <property type="protein sequence ID" value="CUG89016.1"/>
    <property type="molecule type" value="Genomic_DNA"/>
</dbReference>
<dbReference type="Proteomes" id="UP000051952">
    <property type="component" value="Unassembled WGS sequence"/>
</dbReference>
<proteinExistence type="predicted"/>
<accession>A0A0S4JFF6</accession>
<evidence type="ECO:0000313" key="2">
    <source>
        <dbReference type="EMBL" id="CUG89016.1"/>
    </source>
</evidence>
<protein>
    <recommendedName>
        <fullName evidence="4">Membrane-associated protein</fullName>
    </recommendedName>
</protein>
<reference evidence="3" key="1">
    <citation type="submission" date="2015-09" db="EMBL/GenBank/DDBJ databases">
        <authorList>
            <consortium name="Pathogen Informatics"/>
        </authorList>
    </citation>
    <scope>NUCLEOTIDE SEQUENCE [LARGE SCALE GENOMIC DNA]</scope>
    <source>
        <strain evidence="3">Lake Konstanz</strain>
    </source>
</reference>
<dbReference type="AlphaFoldDB" id="A0A0S4JFF6"/>
<keyword evidence="3" id="KW-1185">Reference proteome</keyword>
<name>A0A0S4JFF6_BODSA</name>
<dbReference type="VEuPathDB" id="TriTrypDB:BSAL_18795"/>